<keyword evidence="7" id="KW-0808">Transferase</keyword>
<comment type="pathway">
    <text evidence="3">Cofactor biosynthesis; riboflavin biosynthesis; riboflavin from 2-hydroxy-3-oxobutyl phosphate and 5-amino-6-(D-ribitylamino)uracil: step 2/2.</text>
</comment>
<organism evidence="12 13">
    <name type="scientific">Thermus scotoductus</name>
    <dbReference type="NCBI Taxonomy" id="37636"/>
    <lineage>
        <taxon>Bacteria</taxon>
        <taxon>Thermotogati</taxon>
        <taxon>Deinococcota</taxon>
        <taxon>Deinococci</taxon>
        <taxon>Thermales</taxon>
        <taxon>Thermaceae</taxon>
        <taxon>Thermus</taxon>
    </lineage>
</organism>
<reference evidence="12 13" key="1">
    <citation type="journal article" date="2019" name="Extremophiles">
        <title>Biogeography of thermophiles and predominance of Thermus scotoductus in domestic water heaters.</title>
        <authorList>
            <person name="Wilpiszeski R.L."/>
            <person name="Zhang Z."/>
            <person name="House C.H."/>
        </authorList>
    </citation>
    <scope>NUCLEOTIDE SEQUENCE [LARGE SCALE GENOMIC DNA]</scope>
    <source>
        <strain evidence="12 13">10_S10</strain>
    </source>
</reference>
<dbReference type="Gene3D" id="2.40.30.20">
    <property type="match status" value="2"/>
</dbReference>
<comment type="caution">
    <text evidence="12">The sequence shown here is derived from an EMBL/GenBank/DDBJ whole genome shotgun (WGS) entry which is preliminary data.</text>
</comment>
<evidence type="ECO:0000256" key="10">
    <source>
        <dbReference type="PROSITE-ProRule" id="PRU00524"/>
    </source>
</evidence>
<feature type="repeat" description="Lumazine-binding" evidence="10">
    <location>
        <begin position="10"/>
        <end position="103"/>
    </location>
</feature>
<comment type="catalytic activity">
    <reaction evidence="1">
        <text>2 6,7-dimethyl-8-(1-D-ribityl)lumazine + H(+) = 5-amino-6-(D-ribitylamino)uracil + riboflavin</text>
        <dbReference type="Rhea" id="RHEA:20772"/>
        <dbReference type="ChEBI" id="CHEBI:15378"/>
        <dbReference type="ChEBI" id="CHEBI:15934"/>
        <dbReference type="ChEBI" id="CHEBI:57986"/>
        <dbReference type="ChEBI" id="CHEBI:58201"/>
        <dbReference type="EC" id="2.5.1.9"/>
    </reaction>
</comment>
<evidence type="ECO:0000256" key="4">
    <source>
        <dbReference type="ARBA" id="ARBA00012827"/>
    </source>
</evidence>
<dbReference type="NCBIfam" id="NF006767">
    <property type="entry name" value="PRK09289.1"/>
    <property type="match status" value="1"/>
</dbReference>
<accession>A0A430V4Z4</accession>
<keyword evidence="8" id="KW-0677">Repeat</keyword>
<dbReference type="GO" id="GO:0009231">
    <property type="term" value="P:riboflavin biosynthetic process"/>
    <property type="evidence" value="ECO:0007669"/>
    <property type="project" value="UniProtKB-KW"/>
</dbReference>
<evidence type="ECO:0000313" key="12">
    <source>
        <dbReference type="EMBL" id="RTI18554.1"/>
    </source>
</evidence>
<dbReference type="EC" id="2.5.1.9" evidence="4 9"/>
<dbReference type="InterPro" id="IPR017938">
    <property type="entry name" value="Riboflavin_synthase-like_b-brl"/>
</dbReference>
<sequence length="203" mass="22196">MAAPLLAPWLFCRRVEETGEIVEVREGPFLRVRIAAKEVLSDLRVGDSVAVDGVCLTAVEVDEGGFWVELARETLRRTAPTWRVGHRPNLERALKVGDRLGGHFVTGHVDGVAEVVAIREAPGAKDYFFRLPQDLARYIAEKGSVALNGVSLTVAGLKGQDFFVTLIPHTLKVTNLGSLKVGDGVNLEVDLIARYLERLVKGE</sequence>
<evidence type="ECO:0000313" key="13">
    <source>
        <dbReference type="Proteomes" id="UP000288073"/>
    </source>
</evidence>
<evidence type="ECO:0000256" key="1">
    <source>
        <dbReference type="ARBA" id="ARBA00000968"/>
    </source>
</evidence>
<name>A0A430V4Z4_THESC</name>
<dbReference type="PROSITE" id="PS51177">
    <property type="entry name" value="LUMAZINE_BIND"/>
    <property type="match status" value="2"/>
</dbReference>
<dbReference type="CDD" id="cd00402">
    <property type="entry name" value="Riboflavin_synthase_like"/>
    <property type="match status" value="1"/>
</dbReference>
<feature type="repeat" description="Lumazine-binding" evidence="10">
    <location>
        <begin position="104"/>
        <end position="200"/>
    </location>
</feature>
<dbReference type="AlphaFoldDB" id="A0A430V4Z4"/>
<dbReference type="EMBL" id="PEMN01000111">
    <property type="protein sequence ID" value="RTI18554.1"/>
    <property type="molecule type" value="Genomic_DNA"/>
</dbReference>
<dbReference type="Pfam" id="PF00677">
    <property type="entry name" value="Lum_binding"/>
    <property type="match status" value="2"/>
</dbReference>
<dbReference type="SUPFAM" id="SSF63380">
    <property type="entry name" value="Riboflavin synthase domain-like"/>
    <property type="match status" value="2"/>
</dbReference>
<comment type="function">
    <text evidence="2">Catalyzes the dismutation of two molecules of 6,7-dimethyl-8-ribityllumazine, resulting in the formation of riboflavin and 5-amino-6-(D-ribitylamino)uracil.</text>
</comment>
<dbReference type="PANTHER" id="PTHR21098">
    <property type="entry name" value="RIBOFLAVIN SYNTHASE ALPHA CHAIN"/>
    <property type="match status" value="1"/>
</dbReference>
<dbReference type="InterPro" id="IPR001783">
    <property type="entry name" value="Lumazine-bd"/>
</dbReference>
<dbReference type="InterPro" id="IPR023366">
    <property type="entry name" value="ATP_synth_asu-like_sf"/>
</dbReference>
<evidence type="ECO:0000256" key="6">
    <source>
        <dbReference type="ARBA" id="ARBA00022619"/>
    </source>
</evidence>
<evidence type="ECO:0000256" key="3">
    <source>
        <dbReference type="ARBA" id="ARBA00004887"/>
    </source>
</evidence>
<feature type="domain" description="Lumazine-binding" evidence="11">
    <location>
        <begin position="10"/>
        <end position="103"/>
    </location>
</feature>
<evidence type="ECO:0000256" key="2">
    <source>
        <dbReference type="ARBA" id="ARBA00002803"/>
    </source>
</evidence>
<protein>
    <recommendedName>
        <fullName evidence="5 9">Riboflavin synthase</fullName>
        <ecNumber evidence="4 9">2.5.1.9</ecNumber>
    </recommendedName>
</protein>
<dbReference type="PIRSF" id="PIRSF000498">
    <property type="entry name" value="Riboflavin_syn_A"/>
    <property type="match status" value="1"/>
</dbReference>
<dbReference type="GO" id="GO:0004746">
    <property type="term" value="F:riboflavin synthase activity"/>
    <property type="evidence" value="ECO:0007669"/>
    <property type="project" value="UniProtKB-UniRule"/>
</dbReference>
<evidence type="ECO:0000256" key="8">
    <source>
        <dbReference type="ARBA" id="ARBA00022737"/>
    </source>
</evidence>
<dbReference type="Proteomes" id="UP000288073">
    <property type="component" value="Unassembled WGS sequence"/>
</dbReference>
<evidence type="ECO:0000256" key="7">
    <source>
        <dbReference type="ARBA" id="ARBA00022679"/>
    </source>
</evidence>
<feature type="domain" description="Lumazine-binding" evidence="11">
    <location>
        <begin position="104"/>
        <end position="200"/>
    </location>
</feature>
<dbReference type="InterPro" id="IPR026017">
    <property type="entry name" value="Lumazine-bd_dom"/>
</dbReference>
<proteinExistence type="predicted"/>
<dbReference type="NCBIfam" id="TIGR00187">
    <property type="entry name" value="ribE"/>
    <property type="match status" value="1"/>
</dbReference>
<evidence type="ECO:0000259" key="11">
    <source>
        <dbReference type="PROSITE" id="PS51177"/>
    </source>
</evidence>
<gene>
    <name evidence="12" type="ORF">CSW23_04665</name>
</gene>
<dbReference type="PANTHER" id="PTHR21098:SF12">
    <property type="entry name" value="RIBOFLAVIN SYNTHASE"/>
    <property type="match status" value="1"/>
</dbReference>
<dbReference type="FunFam" id="2.40.30.20:FF:000004">
    <property type="entry name" value="Riboflavin synthase, alpha subunit"/>
    <property type="match status" value="1"/>
</dbReference>
<evidence type="ECO:0000256" key="5">
    <source>
        <dbReference type="ARBA" id="ARBA00013950"/>
    </source>
</evidence>
<keyword evidence="6" id="KW-0686">Riboflavin biosynthesis</keyword>
<evidence type="ECO:0000256" key="9">
    <source>
        <dbReference type="NCBIfam" id="TIGR00187"/>
    </source>
</evidence>